<dbReference type="EMBL" id="JAHQIW010006940">
    <property type="protein sequence ID" value="KAJ1371247.1"/>
    <property type="molecule type" value="Genomic_DNA"/>
</dbReference>
<name>A0AAD5R7R7_PARTN</name>
<proteinExistence type="predicted"/>
<accession>A0AAD5R7R7</accession>
<organism evidence="1 2">
    <name type="scientific">Parelaphostrongylus tenuis</name>
    <name type="common">Meningeal worm</name>
    <dbReference type="NCBI Taxonomy" id="148309"/>
    <lineage>
        <taxon>Eukaryota</taxon>
        <taxon>Metazoa</taxon>
        <taxon>Ecdysozoa</taxon>
        <taxon>Nematoda</taxon>
        <taxon>Chromadorea</taxon>
        <taxon>Rhabditida</taxon>
        <taxon>Rhabditina</taxon>
        <taxon>Rhabditomorpha</taxon>
        <taxon>Strongyloidea</taxon>
        <taxon>Metastrongylidae</taxon>
        <taxon>Parelaphostrongylus</taxon>
    </lineage>
</organism>
<dbReference type="Proteomes" id="UP001196413">
    <property type="component" value="Unassembled WGS sequence"/>
</dbReference>
<evidence type="ECO:0000313" key="1">
    <source>
        <dbReference type="EMBL" id="KAJ1371247.1"/>
    </source>
</evidence>
<reference evidence="1" key="1">
    <citation type="submission" date="2021-06" db="EMBL/GenBank/DDBJ databases">
        <title>Parelaphostrongylus tenuis whole genome reference sequence.</title>
        <authorList>
            <person name="Garwood T.J."/>
            <person name="Larsen P.A."/>
            <person name="Fountain-Jones N.M."/>
            <person name="Garbe J.R."/>
            <person name="Macchietto M.G."/>
            <person name="Kania S.A."/>
            <person name="Gerhold R.W."/>
            <person name="Richards J.E."/>
            <person name="Wolf T.M."/>
        </authorList>
    </citation>
    <scope>NUCLEOTIDE SEQUENCE</scope>
    <source>
        <strain evidence="1">MNPRO001-30</strain>
        <tissue evidence="1">Meninges</tissue>
    </source>
</reference>
<dbReference type="AlphaFoldDB" id="A0AAD5R7R7"/>
<protein>
    <submittedName>
        <fullName evidence="1">Uncharacterized protein</fullName>
    </submittedName>
</protein>
<sequence length="93" mass="10816">MVDRGRETISVRLCVHRTGRHIDRRALLAFLRFDVDKVDKSKDKERVVLTTDSMTRNVHCVMWFILQNSALNLACAIRRAHIRSLIRLRGLSS</sequence>
<gene>
    <name evidence="1" type="ORF">KIN20_033161</name>
</gene>
<comment type="caution">
    <text evidence="1">The sequence shown here is derived from an EMBL/GenBank/DDBJ whole genome shotgun (WGS) entry which is preliminary data.</text>
</comment>
<evidence type="ECO:0000313" key="2">
    <source>
        <dbReference type="Proteomes" id="UP001196413"/>
    </source>
</evidence>
<keyword evidence="2" id="KW-1185">Reference proteome</keyword>